<dbReference type="EMBL" id="JANPWB010000008">
    <property type="protein sequence ID" value="KAJ1159569.1"/>
    <property type="molecule type" value="Genomic_DNA"/>
</dbReference>
<keyword evidence="3" id="KW-1185">Reference proteome</keyword>
<name>A0AAV7S3J3_PLEWA</name>
<dbReference type="Proteomes" id="UP001066276">
    <property type="component" value="Chromosome 4_2"/>
</dbReference>
<sequence length="180" mass="19019">MGCPRSPRGPRRTVVSSRGPGNLLSRSGHQQSTHVQDSAALLLVRSGSKLQPLPPHPQGGRSSPTEAGVRRGHRASLQRSPGPTADCGSSPSSPAAPLNSSPPLQGRAPARAKDAPPPSHRRVLGDKFRLRHLTPGQAQIVLLDPGKSRLSGSRGKACWSRSFTRLTSWLGQPSTATFIT</sequence>
<gene>
    <name evidence="2" type="ORF">NDU88_000076</name>
</gene>
<comment type="caution">
    <text evidence="2">The sequence shown here is derived from an EMBL/GenBank/DDBJ whole genome shotgun (WGS) entry which is preliminary data.</text>
</comment>
<evidence type="ECO:0000313" key="2">
    <source>
        <dbReference type="EMBL" id="KAJ1159569.1"/>
    </source>
</evidence>
<organism evidence="2 3">
    <name type="scientific">Pleurodeles waltl</name>
    <name type="common">Iberian ribbed newt</name>
    <dbReference type="NCBI Taxonomy" id="8319"/>
    <lineage>
        <taxon>Eukaryota</taxon>
        <taxon>Metazoa</taxon>
        <taxon>Chordata</taxon>
        <taxon>Craniata</taxon>
        <taxon>Vertebrata</taxon>
        <taxon>Euteleostomi</taxon>
        <taxon>Amphibia</taxon>
        <taxon>Batrachia</taxon>
        <taxon>Caudata</taxon>
        <taxon>Salamandroidea</taxon>
        <taxon>Salamandridae</taxon>
        <taxon>Pleurodelinae</taxon>
        <taxon>Pleurodeles</taxon>
    </lineage>
</organism>
<dbReference type="AlphaFoldDB" id="A0AAV7S3J3"/>
<reference evidence="2" key="1">
    <citation type="journal article" date="2022" name="bioRxiv">
        <title>Sequencing and chromosome-scale assembly of the giantPleurodeles waltlgenome.</title>
        <authorList>
            <person name="Brown T."/>
            <person name="Elewa A."/>
            <person name="Iarovenko S."/>
            <person name="Subramanian E."/>
            <person name="Araus A.J."/>
            <person name="Petzold A."/>
            <person name="Susuki M."/>
            <person name="Suzuki K.-i.T."/>
            <person name="Hayashi T."/>
            <person name="Toyoda A."/>
            <person name="Oliveira C."/>
            <person name="Osipova E."/>
            <person name="Leigh N.D."/>
            <person name="Simon A."/>
            <person name="Yun M.H."/>
        </authorList>
    </citation>
    <scope>NUCLEOTIDE SEQUENCE</scope>
    <source>
        <strain evidence="2">20211129_DDA</strain>
        <tissue evidence="2">Liver</tissue>
    </source>
</reference>
<feature type="compositionally biased region" description="Polar residues" evidence="1">
    <location>
        <begin position="24"/>
        <end position="36"/>
    </location>
</feature>
<feature type="region of interest" description="Disordered" evidence="1">
    <location>
        <begin position="1"/>
        <end position="122"/>
    </location>
</feature>
<evidence type="ECO:0000256" key="1">
    <source>
        <dbReference type="SAM" id="MobiDB-lite"/>
    </source>
</evidence>
<accession>A0AAV7S3J3</accession>
<protein>
    <submittedName>
        <fullName evidence="2">Uncharacterized protein</fullName>
    </submittedName>
</protein>
<proteinExistence type="predicted"/>
<feature type="compositionally biased region" description="Low complexity" evidence="1">
    <location>
        <begin position="89"/>
        <end position="109"/>
    </location>
</feature>
<evidence type="ECO:0000313" key="3">
    <source>
        <dbReference type="Proteomes" id="UP001066276"/>
    </source>
</evidence>